<dbReference type="GO" id="GO:0000785">
    <property type="term" value="C:chromatin"/>
    <property type="evidence" value="ECO:0007669"/>
    <property type="project" value="TreeGrafter"/>
</dbReference>
<gene>
    <name evidence="4" type="ORF">N7493_004868</name>
</gene>
<dbReference type="GO" id="GO:0003677">
    <property type="term" value="F:DNA binding"/>
    <property type="evidence" value="ECO:0007669"/>
    <property type="project" value="TreeGrafter"/>
</dbReference>
<sequence>MTFTAESISVLGLGNMGTALASVFLAKGYPVTVWNRSIEKSQALVEKGAKLAKSPADCVQSSTIVLISLASDEVVRELLGRISTIPGCTVINFTTSRPQWAIEASDTVTNKLRAIGYLHGWINSVPSEVEDQKAIIRYSGSEAIFSKHKHIFNILGKSLWVSDDHRKICILENAVLLMLAGTCVGFLQSLAMAGAAGVDTVDFTEQALLPLMPIFQGLLLDMARRDQEDFHTMSSDSISVSTMLGLVSNGRETAEISGVSGRLLEGLHSLLRNAAQSGKSFDDISTLVKMIRRGSQRG</sequence>
<feature type="domain" description="6-phosphogluconate dehydrogenase NADP-binding" evidence="2">
    <location>
        <begin position="8"/>
        <end position="158"/>
    </location>
</feature>
<dbReference type="PIRSF" id="PIRSF000103">
    <property type="entry name" value="HIBADH"/>
    <property type="match status" value="1"/>
</dbReference>
<dbReference type="InterPro" id="IPR006115">
    <property type="entry name" value="6PGDH_NADP-bd"/>
</dbReference>
<name>A0AAD6MW12_9EURO</name>
<dbReference type="InterPro" id="IPR048666">
    <property type="entry name" value="RedAm-like_C"/>
</dbReference>
<dbReference type="InterPro" id="IPR013328">
    <property type="entry name" value="6PGD_dom2"/>
</dbReference>
<dbReference type="SUPFAM" id="SSF51735">
    <property type="entry name" value="NAD(P)-binding Rossmann-fold domains"/>
    <property type="match status" value="1"/>
</dbReference>
<dbReference type="GO" id="GO:0016491">
    <property type="term" value="F:oxidoreductase activity"/>
    <property type="evidence" value="ECO:0007669"/>
    <property type="project" value="UniProtKB-KW"/>
</dbReference>
<dbReference type="GO" id="GO:0031491">
    <property type="term" value="F:nucleosome binding"/>
    <property type="evidence" value="ECO:0007669"/>
    <property type="project" value="TreeGrafter"/>
</dbReference>
<dbReference type="Pfam" id="PF21761">
    <property type="entry name" value="RedAm-like_C"/>
    <property type="match status" value="1"/>
</dbReference>
<keyword evidence="1" id="KW-0560">Oxidoreductase</keyword>
<dbReference type="PANTHER" id="PTHR43580">
    <property type="entry name" value="OXIDOREDUCTASE GLYR1-RELATED"/>
    <property type="match status" value="1"/>
</dbReference>
<dbReference type="AlphaFoldDB" id="A0AAD6MW12"/>
<reference evidence="4" key="1">
    <citation type="journal article" date="2023" name="IMA Fungus">
        <title>Comparative genomic study of the Penicillium genus elucidates a diverse pangenome and 15 lateral gene transfer events.</title>
        <authorList>
            <person name="Petersen C."/>
            <person name="Sorensen T."/>
            <person name="Nielsen M.R."/>
            <person name="Sondergaard T.E."/>
            <person name="Sorensen J.L."/>
            <person name="Fitzpatrick D.A."/>
            <person name="Frisvad J.C."/>
            <person name="Nielsen K.L."/>
        </authorList>
    </citation>
    <scope>NUCLEOTIDE SEQUENCE</scope>
    <source>
        <strain evidence="4">IBT 17514</strain>
    </source>
</reference>
<evidence type="ECO:0000259" key="3">
    <source>
        <dbReference type="Pfam" id="PF21761"/>
    </source>
</evidence>
<proteinExistence type="predicted"/>
<feature type="domain" description="NADPH-dependent reductive aminase-like C-terminal" evidence="3">
    <location>
        <begin position="171"/>
        <end position="293"/>
    </location>
</feature>
<evidence type="ECO:0000313" key="5">
    <source>
        <dbReference type="Proteomes" id="UP001215712"/>
    </source>
</evidence>
<reference evidence="4" key="2">
    <citation type="submission" date="2023-01" db="EMBL/GenBank/DDBJ databases">
        <authorList>
            <person name="Petersen C."/>
        </authorList>
    </citation>
    <scope>NUCLEOTIDE SEQUENCE</scope>
    <source>
        <strain evidence="4">IBT 17514</strain>
    </source>
</reference>
<evidence type="ECO:0000259" key="2">
    <source>
        <dbReference type="Pfam" id="PF03446"/>
    </source>
</evidence>
<dbReference type="Gene3D" id="3.40.50.720">
    <property type="entry name" value="NAD(P)-binding Rossmann-like Domain"/>
    <property type="match status" value="1"/>
</dbReference>
<dbReference type="Pfam" id="PF03446">
    <property type="entry name" value="NAD_binding_2"/>
    <property type="match status" value="1"/>
</dbReference>
<dbReference type="Proteomes" id="UP001215712">
    <property type="component" value="Unassembled WGS sequence"/>
</dbReference>
<evidence type="ECO:0008006" key="6">
    <source>
        <dbReference type="Google" id="ProtNLM"/>
    </source>
</evidence>
<organism evidence="4 5">
    <name type="scientific">Penicillium malachiteum</name>
    <dbReference type="NCBI Taxonomy" id="1324776"/>
    <lineage>
        <taxon>Eukaryota</taxon>
        <taxon>Fungi</taxon>
        <taxon>Dikarya</taxon>
        <taxon>Ascomycota</taxon>
        <taxon>Pezizomycotina</taxon>
        <taxon>Eurotiomycetes</taxon>
        <taxon>Eurotiomycetidae</taxon>
        <taxon>Eurotiales</taxon>
        <taxon>Aspergillaceae</taxon>
        <taxon>Penicillium</taxon>
    </lineage>
</organism>
<evidence type="ECO:0000313" key="4">
    <source>
        <dbReference type="EMBL" id="KAJ5727048.1"/>
    </source>
</evidence>
<evidence type="ECO:0000256" key="1">
    <source>
        <dbReference type="ARBA" id="ARBA00023002"/>
    </source>
</evidence>
<dbReference type="PANTHER" id="PTHR43580:SF2">
    <property type="entry name" value="CYTOKINE-LIKE NUCLEAR FACTOR N-PAC"/>
    <property type="match status" value="1"/>
</dbReference>
<protein>
    <recommendedName>
        <fullName evidence="6">6-phosphogluconate dehydrogenase NADP-binding domain-containing protein</fullName>
    </recommendedName>
</protein>
<dbReference type="EMBL" id="JAQJAN010000006">
    <property type="protein sequence ID" value="KAJ5727048.1"/>
    <property type="molecule type" value="Genomic_DNA"/>
</dbReference>
<dbReference type="InterPro" id="IPR036291">
    <property type="entry name" value="NAD(P)-bd_dom_sf"/>
</dbReference>
<dbReference type="GO" id="GO:0140673">
    <property type="term" value="P:transcription elongation-coupled chromatin remodeling"/>
    <property type="evidence" value="ECO:0007669"/>
    <property type="project" value="TreeGrafter"/>
</dbReference>
<dbReference type="InterPro" id="IPR015815">
    <property type="entry name" value="HIBADH-related"/>
</dbReference>
<dbReference type="GO" id="GO:0050661">
    <property type="term" value="F:NADP binding"/>
    <property type="evidence" value="ECO:0007669"/>
    <property type="project" value="InterPro"/>
</dbReference>
<dbReference type="InterPro" id="IPR051265">
    <property type="entry name" value="HIBADH-related_NP60_sf"/>
</dbReference>
<comment type="caution">
    <text evidence="4">The sequence shown here is derived from an EMBL/GenBank/DDBJ whole genome shotgun (WGS) entry which is preliminary data.</text>
</comment>
<accession>A0AAD6MW12</accession>
<keyword evidence="5" id="KW-1185">Reference proteome</keyword>
<dbReference type="Gene3D" id="1.10.1040.10">
    <property type="entry name" value="N-(1-d-carboxylethyl)-l-norvaline Dehydrogenase, domain 2"/>
    <property type="match status" value="1"/>
</dbReference>